<dbReference type="AlphaFoldDB" id="A0A941FE50"/>
<evidence type="ECO:0000313" key="3">
    <source>
        <dbReference type="EMBL" id="MBR8638277.1"/>
    </source>
</evidence>
<dbReference type="InterPro" id="IPR023213">
    <property type="entry name" value="CAT-like_dom_sf"/>
</dbReference>
<protein>
    <recommendedName>
        <fullName evidence="2">Condensation domain-containing protein</fullName>
    </recommendedName>
</protein>
<reference evidence="3 4" key="1">
    <citation type="submission" date="2021-04" db="EMBL/GenBank/DDBJ databases">
        <title>Characterization of the biosynthetic gene cluster of new lipopeptides with antitumor activity in the genome of the marine Streptomyces PHM034.</title>
        <authorList>
            <person name="Ceniceros A."/>
            <person name="Canedo L."/>
            <person name="Mendez C."/>
            <person name="Olano C."/>
            <person name="Schleissner C."/>
            <person name="Cuevas C."/>
            <person name="De La Calle F."/>
            <person name="Salas J.A."/>
        </authorList>
    </citation>
    <scope>NUCLEOTIDE SEQUENCE [LARGE SCALE GENOMIC DNA]</scope>
    <source>
        <strain evidence="3 4">PHM034</strain>
    </source>
</reference>
<name>A0A941FE50_9ACTN</name>
<comment type="caution">
    <text evidence="3">The sequence shown here is derived from an EMBL/GenBank/DDBJ whole genome shotgun (WGS) entry which is preliminary data.</text>
</comment>
<dbReference type="InterPro" id="IPR001242">
    <property type="entry name" value="Condensation_dom"/>
</dbReference>
<dbReference type="EMBL" id="JAGTPG010000001">
    <property type="protein sequence ID" value="MBR8638277.1"/>
    <property type="molecule type" value="Genomic_DNA"/>
</dbReference>
<feature type="domain" description="Condensation" evidence="2">
    <location>
        <begin position="5"/>
        <end position="184"/>
    </location>
</feature>
<keyword evidence="4" id="KW-1185">Reference proteome</keyword>
<evidence type="ECO:0000313" key="4">
    <source>
        <dbReference type="Proteomes" id="UP000682308"/>
    </source>
</evidence>
<evidence type="ECO:0000256" key="1">
    <source>
        <dbReference type="SAM" id="MobiDB-lite"/>
    </source>
</evidence>
<sequence>MSAMTASSAQISMWLAQKLSPGVSNNIAGVWEINGEIHTSVLDETYRKVLGETGSALVNFRESAEGLGVRTRGLGTWHPTFDDVSGADDPEEAAYALLVERVGAPFDLERDLLFRLGVMKLGATRHFLYVIAHHIVTDGFGVFSVARRVSDVYSALRLGKTIPAWSGGDPESMYAEEQDYRDSPATRRTHGSGGSTSWTPRTWPACRAASPWAEAVTKTPRRPFPRCSPASRPATGSGWRHRSAPSTTR</sequence>
<proteinExistence type="predicted"/>
<dbReference type="Gene3D" id="3.30.559.10">
    <property type="entry name" value="Chloramphenicol acetyltransferase-like domain"/>
    <property type="match status" value="1"/>
</dbReference>
<dbReference type="Pfam" id="PF00668">
    <property type="entry name" value="Condensation"/>
    <property type="match status" value="1"/>
</dbReference>
<gene>
    <name evidence="3" type="ORF">KEF29_00645</name>
</gene>
<accession>A0A941FE50</accession>
<feature type="region of interest" description="Disordered" evidence="1">
    <location>
        <begin position="167"/>
        <end position="249"/>
    </location>
</feature>
<dbReference type="GO" id="GO:0003824">
    <property type="term" value="F:catalytic activity"/>
    <property type="evidence" value="ECO:0007669"/>
    <property type="project" value="InterPro"/>
</dbReference>
<dbReference type="Proteomes" id="UP000682308">
    <property type="component" value="Unassembled WGS sequence"/>
</dbReference>
<dbReference type="GO" id="GO:0008610">
    <property type="term" value="P:lipid biosynthetic process"/>
    <property type="evidence" value="ECO:0007669"/>
    <property type="project" value="UniProtKB-ARBA"/>
</dbReference>
<organism evidence="3 4">
    <name type="scientific">Streptomyces tuirus</name>
    <dbReference type="NCBI Taxonomy" id="68278"/>
    <lineage>
        <taxon>Bacteria</taxon>
        <taxon>Bacillati</taxon>
        <taxon>Actinomycetota</taxon>
        <taxon>Actinomycetes</taxon>
        <taxon>Kitasatosporales</taxon>
        <taxon>Streptomycetaceae</taxon>
        <taxon>Streptomyces</taxon>
    </lineage>
</organism>
<evidence type="ECO:0000259" key="2">
    <source>
        <dbReference type="Pfam" id="PF00668"/>
    </source>
</evidence>
<dbReference type="SUPFAM" id="SSF52777">
    <property type="entry name" value="CoA-dependent acyltransferases"/>
    <property type="match status" value="1"/>
</dbReference>